<dbReference type="AlphaFoldDB" id="A0AA40LGV5"/>
<evidence type="ECO:0000256" key="4">
    <source>
        <dbReference type="ARBA" id="ARBA00022679"/>
    </source>
</evidence>
<keyword evidence="5" id="KW-0677">Repeat</keyword>
<feature type="active site" description="Glycyl thioester intermediate" evidence="7">
    <location>
        <position position="172"/>
    </location>
</feature>
<dbReference type="FunFam" id="3.30.2410.10:FF:000002">
    <property type="entry name" value="E3 ubiquitin-protein ligase HECW2"/>
    <property type="match status" value="1"/>
</dbReference>
<evidence type="ECO:0000256" key="5">
    <source>
        <dbReference type="ARBA" id="ARBA00022737"/>
    </source>
</evidence>
<feature type="domain" description="HECT" evidence="8">
    <location>
        <begin position="1"/>
        <end position="204"/>
    </location>
</feature>
<dbReference type="GO" id="GO:0005737">
    <property type="term" value="C:cytoplasm"/>
    <property type="evidence" value="ECO:0007669"/>
    <property type="project" value="TreeGrafter"/>
</dbReference>
<keyword evidence="6 7" id="KW-0833">Ubl conjugation pathway</keyword>
<dbReference type="SMART" id="SM00119">
    <property type="entry name" value="HECTc"/>
    <property type="match status" value="1"/>
</dbReference>
<proteinExistence type="predicted"/>
<sequence>MTEWRFSRGVQEQTQAFLDGFNEVVPLQWLQYFDEKELEVMLCGMQEVDLSDWQRNTVYRHYTRNSKQIIWFWQVTAFTFLGQASGCRLVKQVKLQLASDVTDANTRPSLLAVSWFVKETDNEVRMRLLQFVTGTCRLPLGGFAELMGSNGPQKFCIEKVGKDTWLPRSHTCFNRLDLPPYKSYEQLKEKLLFAIEETEGFGQE</sequence>
<evidence type="ECO:0000313" key="9">
    <source>
        <dbReference type="EMBL" id="KAK1332190.1"/>
    </source>
</evidence>
<dbReference type="GO" id="GO:0016567">
    <property type="term" value="P:protein ubiquitination"/>
    <property type="evidence" value="ECO:0007669"/>
    <property type="project" value="TreeGrafter"/>
</dbReference>
<dbReference type="InterPro" id="IPR050409">
    <property type="entry name" value="E3_ubiq-protein_ligase"/>
</dbReference>
<protein>
    <recommendedName>
        <fullName evidence="3">HECT-type E3 ubiquitin transferase</fullName>
        <ecNumber evidence="3">2.3.2.26</ecNumber>
    </recommendedName>
</protein>
<dbReference type="PANTHER" id="PTHR11254">
    <property type="entry name" value="HECT DOMAIN UBIQUITIN-PROTEIN LIGASE"/>
    <property type="match status" value="1"/>
</dbReference>
<evidence type="ECO:0000259" key="8">
    <source>
        <dbReference type="PROSITE" id="PS50237"/>
    </source>
</evidence>
<dbReference type="EMBL" id="JAULJE010000019">
    <property type="protein sequence ID" value="KAK1332190.1"/>
    <property type="molecule type" value="Genomic_DNA"/>
</dbReference>
<evidence type="ECO:0000256" key="3">
    <source>
        <dbReference type="ARBA" id="ARBA00012485"/>
    </source>
</evidence>
<dbReference type="InterPro" id="IPR035983">
    <property type="entry name" value="Hect_E3_ubiquitin_ligase"/>
</dbReference>
<dbReference type="Pfam" id="PF00632">
    <property type="entry name" value="HECT"/>
    <property type="match status" value="2"/>
</dbReference>
<keyword evidence="10" id="KW-1185">Reference proteome</keyword>
<dbReference type="GO" id="GO:0043161">
    <property type="term" value="P:proteasome-mediated ubiquitin-dependent protein catabolic process"/>
    <property type="evidence" value="ECO:0007669"/>
    <property type="project" value="TreeGrafter"/>
</dbReference>
<dbReference type="SUPFAM" id="SSF56204">
    <property type="entry name" value="Hect, E3 ligase catalytic domain"/>
    <property type="match status" value="2"/>
</dbReference>
<reference evidence="9" key="1">
    <citation type="submission" date="2023-06" db="EMBL/GenBank/DDBJ databases">
        <title>Reference genome for the Northern bat (Eptesicus nilssonii), a most northern bat species.</title>
        <authorList>
            <person name="Laine V.N."/>
            <person name="Pulliainen A.T."/>
            <person name="Lilley T.M."/>
        </authorList>
    </citation>
    <scope>NUCLEOTIDE SEQUENCE</scope>
    <source>
        <strain evidence="9">BLF_Eptnil</strain>
        <tissue evidence="9">Kidney</tissue>
    </source>
</reference>
<dbReference type="Proteomes" id="UP001177744">
    <property type="component" value="Unassembled WGS sequence"/>
</dbReference>
<evidence type="ECO:0000313" key="10">
    <source>
        <dbReference type="Proteomes" id="UP001177744"/>
    </source>
</evidence>
<dbReference type="Gene3D" id="3.30.2410.10">
    <property type="entry name" value="Hect, E3 ligase catalytic domain"/>
    <property type="match status" value="1"/>
</dbReference>
<keyword evidence="4" id="KW-0808">Transferase</keyword>
<dbReference type="GO" id="GO:0061630">
    <property type="term" value="F:ubiquitin protein ligase activity"/>
    <property type="evidence" value="ECO:0007669"/>
    <property type="project" value="UniProtKB-EC"/>
</dbReference>
<evidence type="ECO:0000256" key="6">
    <source>
        <dbReference type="ARBA" id="ARBA00022786"/>
    </source>
</evidence>
<evidence type="ECO:0000256" key="2">
    <source>
        <dbReference type="ARBA" id="ARBA00004906"/>
    </source>
</evidence>
<comment type="catalytic activity">
    <reaction evidence="1">
        <text>S-ubiquitinyl-[E2 ubiquitin-conjugating enzyme]-L-cysteine + [acceptor protein]-L-lysine = [E2 ubiquitin-conjugating enzyme]-L-cysteine + N(6)-ubiquitinyl-[acceptor protein]-L-lysine.</text>
        <dbReference type="EC" id="2.3.2.26"/>
    </reaction>
</comment>
<name>A0AA40LGV5_CNENI</name>
<dbReference type="EC" id="2.3.2.26" evidence="3"/>
<organism evidence="9 10">
    <name type="scientific">Cnephaeus nilssonii</name>
    <name type="common">Northern bat</name>
    <name type="synonym">Eptesicus nilssonii</name>
    <dbReference type="NCBI Taxonomy" id="3371016"/>
    <lineage>
        <taxon>Eukaryota</taxon>
        <taxon>Metazoa</taxon>
        <taxon>Chordata</taxon>
        <taxon>Craniata</taxon>
        <taxon>Vertebrata</taxon>
        <taxon>Euteleostomi</taxon>
        <taxon>Mammalia</taxon>
        <taxon>Eutheria</taxon>
        <taxon>Laurasiatheria</taxon>
        <taxon>Chiroptera</taxon>
        <taxon>Yangochiroptera</taxon>
        <taxon>Vespertilionidae</taxon>
        <taxon>Cnephaeus</taxon>
    </lineage>
</organism>
<gene>
    <name evidence="9" type="ORF">QTO34_007876</name>
</gene>
<dbReference type="PANTHER" id="PTHR11254:SF299">
    <property type="entry name" value="NEDD4-LIKE E3 UBIQUITIN-PROTEIN LIGASE WWP1"/>
    <property type="match status" value="1"/>
</dbReference>
<dbReference type="FunFam" id="3.90.1750.10:FF:000026">
    <property type="entry name" value="E3 ubiquitin-protein ligase HACE1"/>
    <property type="match status" value="1"/>
</dbReference>
<comment type="caution">
    <text evidence="9">The sequence shown here is derived from an EMBL/GenBank/DDBJ whole genome shotgun (WGS) entry which is preliminary data.</text>
</comment>
<dbReference type="PROSITE" id="PS50237">
    <property type="entry name" value="HECT"/>
    <property type="match status" value="1"/>
</dbReference>
<accession>A0AA40LGV5</accession>
<evidence type="ECO:0000256" key="1">
    <source>
        <dbReference type="ARBA" id="ARBA00000885"/>
    </source>
</evidence>
<evidence type="ECO:0000256" key="7">
    <source>
        <dbReference type="PROSITE-ProRule" id="PRU00104"/>
    </source>
</evidence>
<dbReference type="Gene3D" id="3.90.1750.10">
    <property type="entry name" value="Hect, E3 ligase catalytic domains"/>
    <property type="match status" value="1"/>
</dbReference>
<comment type="pathway">
    <text evidence="2">Protein modification; protein ubiquitination.</text>
</comment>
<dbReference type="InterPro" id="IPR000569">
    <property type="entry name" value="HECT_dom"/>
</dbReference>